<dbReference type="PANTHER" id="PTHR30153">
    <property type="entry name" value="REPLICATIVE DNA HELICASE DNAB"/>
    <property type="match status" value="1"/>
</dbReference>
<feature type="domain" description="SF4 helicase" evidence="13">
    <location>
        <begin position="197"/>
        <end position="464"/>
    </location>
</feature>
<evidence type="ECO:0000256" key="2">
    <source>
        <dbReference type="ARBA" id="ARBA00022515"/>
    </source>
</evidence>
<evidence type="ECO:0000256" key="4">
    <source>
        <dbReference type="ARBA" id="ARBA00022741"/>
    </source>
</evidence>
<dbReference type="GO" id="GO:0005524">
    <property type="term" value="F:ATP binding"/>
    <property type="evidence" value="ECO:0007669"/>
    <property type="project" value="UniProtKB-UniRule"/>
</dbReference>
<dbReference type="CDD" id="cd00984">
    <property type="entry name" value="DnaB_C"/>
    <property type="match status" value="1"/>
</dbReference>
<evidence type="ECO:0000256" key="1">
    <source>
        <dbReference type="ARBA" id="ARBA00008428"/>
    </source>
</evidence>
<keyword evidence="7 12" id="KW-0067">ATP-binding</keyword>
<evidence type="ECO:0000256" key="11">
    <source>
        <dbReference type="NCBIfam" id="TIGR00665"/>
    </source>
</evidence>
<dbReference type="GO" id="GO:1990077">
    <property type="term" value="C:primosome complex"/>
    <property type="evidence" value="ECO:0007669"/>
    <property type="project" value="UniProtKB-UniRule"/>
</dbReference>
<dbReference type="InterPro" id="IPR027417">
    <property type="entry name" value="P-loop_NTPase"/>
</dbReference>
<reference evidence="15" key="1">
    <citation type="submission" date="2016-01" db="EMBL/GenBank/DDBJ databases">
        <authorList>
            <person name="Husnik F."/>
        </authorList>
    </citation>
    <scope>NUCLEOTIDE SEQUENCE [LARGE SCALE GENOMIC DNA]</scope>
</reference>
<evidence type="ECO:0000256" key="8">
    <source>
        <dbReference type="ARBA" id="ARBA00023125"/>
    </source>
</evidence>
<dbReference type="SUPFAM" id="SSF48024">
    <property type="entry name" value="N-terminal domain of DnaB helicase"/>
    <property type="match status" value="1"/>
</dbReference>
<dbReference type="KEGG" id="den:MHIR_DE00347"/>
<dbReference type="NCBIfam" id="TIGR00665">
    <property type="entry name" value="DnaB"/>
    <property type="match status" value="1"/>
</dbReference>
<comment type="catalytic activity">
    <reaction evidence="10 12">
        <text>ATP + H2O = ADP + phosphate + H(+)</text>
        <dbReference type="Rhea" id="RHEA:13065"/>
        <dbReference type="ChEBI" id="CHEBI:15377"/>
        <dbReference type="ChEBI" id="CHEBI:15378"/>
        <dbReference type="ChEBI" id="CHEBI:30616"/>
        <dbReference type="ChEBI" id="CHEBI:43474"/>
        <dbReference type="ChEBI" id="CHEBI:456216"/>
        <dbReference type="EC" id="5.6.2.3"/>
    </reaction>
</comment>
<keyword evidence="15" id="KW-1185">Reference proteome</keyword>
<dbReference type="PANTHER" id="PTHR30153:SF2">
    <property type="entry name" value="REPLICATIVE DNA HELICASE"/>
    <property type="match status" value="1"/>
</dbReference>
<dbReference type="OrthoDB" id="9773982at2"/>
<sequence length="468" mass="52676">MSEKNPFNNENFARDRQAEGLKMPPHSLEAEQSVLGGLMLDNERWDNVAERVTGNDFFNRPHRLIFGEMQRLLELNKPIDLITLSESLEQKGKLNAVGGFAYLAELSKNTPSAANISAYADIVRERAVIREMISVAHEIADAGYDPQGRSSEALLDLAESRVFQIAENHASKDEGPKSIDRVLEDTVARIEQLYQKPHDGVTGVSSGYLDLDKKTAGLQKSDLIIVAARPSMGKTTFAMNLCENAAMTEAKPVLIFSLEMPSEQIMMRMLASLSRVDQTRIRTGQLDDEDWARISSTIGILLEKRNMYIDDSSSLTPTDVRSRARRVFREHNGLSLIMIDYLQLMRVPSLSDNRTLEIAEISRSLKALAKELQVPMVALSQLNRSLEQRADKRPVNSDLRESGSIEQDADLIIFIYRDEVYHENSDMKGIAEIILGKQRNGPIGTVRLTFNGQWSRFDNYAAPKYENR</sequence>
<name>A0A143WSG1_9ENTR</name>
<dbReference type="AlphaFoldDB" id="A0A143WSG1"/>
<evidence type="ECO:0000256" key="12">
    <source>
        <dbReference type="RuleBase" id="RU362085"/>
    </source>
</evidence>
<gene>
    <name evidence="14" type="primary">dnaB</name>
    <name evidence="14" type="ORF">MHIR_DE00347</name>
</gene>
<dbReference type="Pfam" id="PF00772">
    <property type="entry name" value="DnaB"/>
    <property type="match status" value="1"/>
</dbReference>
<dbReference type="InterPro" id="IPR003593">
    <property type="entry name" value="AAA+_ATPase"/>
</dbReference>
<evidence type="ECO:0000256" key="5">
    <source>
        <dbReference type="ARBA" id="ARBA00022801"/>
    </source>
</evidence>
<dbReference type="EMBL" id="LN999833">
    <property type="protein sequence ID" value="CUX96640.1"/>
    <property type="molecule type" value="Genomic_DNA"/>
</dbReference>
<comment type="similarity">
    <text evidence="1 12">Belongs to the helicase family. DnaB subfamily.</text>
</comment>
<keyword evidence="8 12" id="KW-0238">DNA-binding</keyword>
<dbReference type="GO" id="GO:0043139">
    <property type="term" value="F:5'-3' DNA helicase activity"/>
    <property type="evidence" value="ECO:0007669"/>
    <property type="project" value="UniProtKB-EC"/>
</dbReference>
<dbReference type="Gene3D" id="3.40.50.300">
    <property type="entry name" value="P-loop containing nucleotide triphosphate hydrolases"/>
    <property type="match status" value="1"/>
</dbReference>
<comment type="function">
    <text evidence="12">The main replicative DNA helicase, it participates in initiation and elongation during chromosome replication. Travels ahead of the DNA replisome, separating dsDNA into templates for DNA synthesis. A processive ATP-dependent 5'-3' DNA helicase it has DNA-dependent ATPase activity.</text>
</comment>
<dbReference type="GO" id="GO:0016887">
    <property type="term" value="F:ATP hydrolysis activity"/>
    <property type="evidence" value="ECO:0007669"/>
    <property type="project" value="RHEA"/>
</dbReference>
<dbReference type="FunFam" id="3.40.50.300:FF:000076">
    <property type="entry name" value="Replicative DNA helicase"/>
    <property type="match status" value="1"/>
</dbReference>
<dbReference type="GO" id="GO:0006269">
    <property type="term" value="P:DNA replication, synthesis of primer"/>
    <property type="evidence" value="ECO:0007669"/>
    <property type="project" value="UniProtKB-UniRule"/>
</dbReference>
<dbReference type="GO" id="GO:0003677">
    <property type="term" value="F:DNA binding"/>
    <property type="evidence" value="ECO:0007669"/>
    <property type="project" value="UniProtKB-UniRule"/>
</dbReference>
<evidence type="ECO:0000259" key="13">
    <source>
        <dbReference type="PROSITE" id="PS51199"/>
    </source>
</evidence>
<keyword evidence="5 12" id="KW-0378">Hydrolase</keyword>
<keyword evidence="2 12" id="KW-0639">Primosome</keyword>
<evidence type="ECO:0000256" key="9">
    <source>
        <dbReference type="ARBA" id="ARBA00023235"/>
    </source>
</evidence>
<dbReference type="PATRIC" id="fig|1778262.3.peg.641"/>
<dbReference type="NCBIfam" id="NF005945">
    <property type="entry name" value="PRK08006.1"/>
    <property type="match status" value="1"/>
</dbReference>
<dbReference type="InterPro" id="IPR007694">
    <property type="entry name" value="DNA_helicase_DnaB-like_C"/>
</dbReference>
<evidence type="ECO:0000256" key="3">
    <source>
        <dbReference type="ARBA" id="ARBA00022705"/>
    </source>
</evidence>
<dbReference type="GO" id="GO:0005829">
    <property type="term" value="C:cytosol"/>
    <property type="evidence" value="ECO:0007669"/>
    <property type="project" value="TreeGrafter"/>
</dbReference>
<evidence type="ECO:0000313" key="15">
    <source>
        <dbReference type="Proteomes" id="UP000095322"/>
    </source>
</evidence>
<dbReference type="InterPro" id="IPR036185">
    <property type="entry name" value="DNA_heli_DnaB-like_N_sf"/>
</dbReference>
<dbReference type="InterPro" id="IPR007693">
    <property type="entry name" value="DNA_helicase_DnaB-like_N"/>
</dbReference>
<dbReference type="STRING" id="1778262.MHIR_DE00347"/>
<dbReference type="NCBIfam" id="NF004384">
    <property type="entry name" value="PRK05748.1"/>
    <property type="match status" value="1"/>
</dbReference>
<organism evidence="14 15">
    <name type="scientific">Candidatus Doolittlea endobia</name>
    <dbReference type="NCBI Taxonomy" id="1778262"/>
    <lineage>
        <taxon>Bacteria</taxon>
        <taxon>Pseudomonadati</taxon>
        <taxon>Pseudomonadota</taxon>
        <taxon>Gammaproteobacteria</taxon>
        <taxon>Enterobacterales</taxon>
        <taxon>Enterobacteriaceae</taxon>
        <taxon>Candidatus Doolittlea</taxon>
    </lineage>
</organism>
<evidence type="ECO:0000256" key="7">
    <source>
        <dbReference type="ARBA" id="ARBA00022840"/>
    </source>
</evidence>
<dbReference type="InterPro" id="IPR016136">
    <property type="entry name" value="DNA_helicase_N/primase_C"/>
</dbReference>
<dbReference type="FunFam" id="1.10.860.10:FF:000002">
    <property type="entry name" value="Replicative DNA helicase"/>
    <property type="match status" value="1"/>
</dbReference>
<evidence type="ECO:0000256" key="6">
    <source>
        <dbReference type="ARBA" id="ARBA00022806"/>
    </source>
</evidence>
<dbReference type="InterPro" id="IPR007692">
    <property type="entry name" value="DNA_helicase_DnaB"/>
</dbReference>
<dbReference type="SMART" id="SM00382">
    <property type="entry name" value="AAA"/>
    <property type="match status" value="1"/>
</dbReference>
<keyword evidence="3 12" id="KW-0235">DNA replication</keyword>
<dbReference type="GO" id="GO:0042802">
    <property type="term" value="F:identical protein binding"/>
    <property type="evidence" value="ECO:0007669"/>
    <property type="project" value="UniProtKB-ARBA"/>
</dbReference>
<protein>
    <recommendedName>
        <fullName evidence="11 12">Replicative DNA helicase</fullName>
        <ecNumber evidence="11 12">5.6.2.3</ecNumber>
    </recommendedName>
</protein>
<keyword evidence="4 12" id="KW-0547">Nucleotide-binding</keyword>
<dbReference type="Proteomes" id="UP000095322">
    <property type="component" value="Chromosome I"/>
</dbReference>
<dbReference type="PROSITE" id="PS51199">
    <property type="entry name" value="SF4_HELICASE"/>
    <property type="match status" value="1"/>
</dbReference>
<evidence type="ECO:0000313" key="14">
    <source>
        <dbReference type="EMBL" id="CUX96640.1"/>
    </source>
</evidence>
<dbReference type="EC" id="5.6.2.3" evidence="11 12"/>
<accession>A0A143WSG1</accession>
<dbReference type="Gene3D" id="1.10.860.10">
    <property type="entry name" value="DNAb Helicase, Chain A"/>
    <property type="match status" value="1"/>
</dbReference>
<keyword evidence="6 12" id="KW-0347">Helicase</keyword>
<dbReference type="RefSeq" id="WP_067565765.1">
    <property type="nucleotide sequence ID" value="NZ_LN999833.1"/>
</dbReference>
<dbReference type="SUPFAM" id="SSF52540">
    <property type="entry name" value="P-loop containing nucleoside triphosphate hydrolases"/>
    <property type="match status" value="1"/>
</dbReference>
<keyword evidence="9" id="KW-0413">Isomerase</keyword>
<proteinExistence type="inferred from homology"/>
<evidence type="ECO:0000256" key="10">
    <source>
        <dbReference type="ARBA" id="ARBA00048954"/>
    </source>
</evidence>
<dbReference type="Pfam" id="PF03796">
    <property type="entry name" value="DnaB_C"/>
    <property type="match status" value="1"/>
</dbReference>